<dbReference type="RefSeq" id="WP_051547529.1">
    <property type="nucleotide sequence ID" value="NZ_JAJA02000003.1"/>
</dbReference>
<protein>
    <submittedName>
        <fullName evidence="3">Internalin, putative</fullName>
    </submittedName>
</protein>
<dbReference type="Gene3D" id="2.60.40.740">
    <property type="match status" value="1"/>
</dbReference>
<evidence type="ECO:0000259" key="2">
    <source>
        <dbReference type="Pfam" id="PF24514"/>
    </source>
</evidence>
<accession>A0A125TZL7</accession>
<evidence type="ECO:0000259" key="1">
    <source>
        <dbReference type="Pfam" id="PF01345"/>
    </source>
</evidence>
<dbReference type="Pfam" id="PF01345">
    <property type="entry name" value="DUF11"/>
    <property type="match status" value="1"/>
</dbReference>
<dbReference type="EMBL" id="JAJA02000003">
    <property type="protein sequence ID" value="KWS02101.1"/>
    <property type="molecule type" value="Genomic_DNA"/>
</dbReference>
<dbReference type="OrthoDB" id="56954at2"/>
<evidence type="ECO:0000313" key="3">
    <source>
        <dbReference type="EMBL" id="KWS02101.1"/>
    </source>
</evidence>
<feature type="domain" description="DUF11" evidence="1">
    <location>
        <begin position="661"/>
        <end position="756"/>
    </location>
</feature>
<comment type="caution">
    <text evidence="3">The sequence shown here is derived from an EMBL/GenBank/DDBJ whole genome shotgun (WGS) entry which is preliminary data.</text>
</comment>
<dbReference type="InterPro" id="IPR047589">
    <property type="entry name" value="DUF11_rpt"/>
</dbReference>
<reference evidence="3 4" key="1">
    <citation type="journal article" date="2014" name="Genome Announc.">
        <title>Draft Genome Sequence of Lysobacter capsici AZ78, a Bacterium Antagonistic to Plant-Pathogenic Oomycetes.</title>
        <authorList>
            <person name="Puopolo G."/>
            <person name="Sonego P."/>
            <person name="Engelen K."/>
            <person name="Pertot I."/>
        </authorList>
    </citation>
    <scope>NUCLEOTIDE SEQUENCE [LARGE SCALE GENOMIC DNA]</scope>
    <source>
        <strain evidence="3 4">AZ78</strain>
    </source>
</reference>
<organism evidence="3 4">
    <name type="scientific">Lysobacter capsici AZ78</name>
    <dbReference type="NCBI Taxonomy" id="1444315"/>
    <lineage>
        <taxon>Bacteria</taxon>
        <taxon>Pseudomonadati</taxon>
        <taxon>Pseudomonadota</taxon>
        <taxon>Gammaproteobacteria</taxon>
        <taxon>Lysobacterales</taxon>
        <taxon>Lysobacteraceae</taxon>
        <taxon>Lysobacter</taxon>
    </lineage>
</organism>
<dbReference type="NCBIfam" id="TIGR01451">
    <property type="entry name" value="B_ant_repeat"/>
    <property type="match status" value="2"/>
</dbReference>
<proteinExistence type="predicted"/>
<dbReference type="Pfam" id="PF24514">
    <property type="entry name" value="SpaA_4"/>
    <property type="match status" value="1"/>
</dbReference>
<dbReference type="InterPro" id="IPR051172">
    <property type="entry name" value="Chlamydia_OmcB"/>
</dbReference>
<sequence>MALRHLFNAQPIGFRGLPGWRRRLAVATLAIVATILAPAAQADRAFAPRYQNPAVNGDITGIGNINLHCGGNVALCAQAQSGGITVVNQDPAIAMVYVDVDSDATTFNSSSANLALPAGSTVLFAGLYWSGISASLTRNSVRLRTPGSAVYASLSADELLTNSAGAFGDAAYQGFDDVTALVQAAGNGTYTVANVQTTQRGLGSLGSTWAGWALVIAYRDPAQTATRNLNVYDGLLSASDAALPVDIAFSGFITPATGPVNTTLGLLGWDGDDTVDGAVGLQYGRNAATLNNVSNAANPVNNFWNSSISRNGANVGARVPNYFDTLGMDLDFTPPNVPLPNSANSALIRARGSIDEVLIFGMISRATDVSRPNLKDRLLKSSADLNGGSLLPGELLEFTIGSTNVGSDASVQTVLTDVIPANTTYEPGSLVIVSGANAGAHSDAAGDDQAEFDAGNNRVVFRLGTGATAASGGTVAPGESFSLRFRARVNAGVAAGTVINNSASVAHRSATLGENLLDVSDADAATPGDQPTRNVVAALPRIVLNKTSQRGVDSFSFALTNTAQAAGNVTTATAGTPAQVDGDVNTAGLQAYTVVAAGTDVTIAETGVPAGYALTSAVCRNAGNTVVGALAGTVYTIPGASVVADEVLTCAFTNTRSQAALSIVKSDASATYTPGGSAVYTITVRNDGPDAVAGALVEDVLPNGATLAAAWSCAIGAGSGACNPASGGAAGGGAVNLSVDLDSGATATITVPVNFAAAPEAYVP</sequence>
<feature type="domain" description="SpaA-like prealbumin fold" evidence="2">
    <location>
        <begin position="542"/>
        <end position="656"/>
    </location>
</feature>
<evidence type="ECO:0000313" key="4">
    <source>
        <dbReference type="Proteomes" id="UP000023435"/>
    </source>
</evidence>
<dbReference type="PANTHER" id="PTHR34819">
    <property type="entry name" value="LARGE CYSTEINE-RICH PERIPLASMIC PROTEIN OMCB"/>
    <property type="match status" value="1"/>
</dbReference>
<dbReference type="InterPro" id="IPR001434">
    <property type="entry name" value="OmcB-like_DUF11"/>
</dbReference>
<dbReference type="AlphaFoldDB" id="A0A125TZL7"/>
<dbReference type="PANTHER" id="PTHR34819:SF3">
    <property type="entry name" value="CELL SURFACE PROTEIN"/>
    <property type="match status" value="1"/>
</dbReference>
<name>A0A125TZL7_9GAMM</name>
<keyword evidence="4" id="KW-1185">Reference proteome</keyword>
<dbReference type="InterPro" id="IPR055371">
    <property type="entry name" value="SpaA_PFL_dom_4"/>
</dbReference>
<dbReference type="Proteomes" id="UP000023435">
    <property type="component" value="Unassembled WGS sequence"/>
</dbReference>
<gene>
    <name evidence="3" type="ORF">AZ78_5234</name>
</gene>